<feature type="transmembrane region" description="Helical" evidence="1">
    <location>
        <begin position="16"/>
        <end position="37"/>
    </location>
</feature>
<dbReference type="NCBIfam" id="TIGR02532">
    <property type="entry name" value="IV_pilin_GFxxxE"/>
    <property type="match status" value="1"/>
</dbReference>
<dbReference type="PANTHER" id="PTHR30093">
    <property type="entry name" value="GENERAL SECRETION PATHWAY PROTEIN G"/>
    <property type="match status" value="1"/>
</dbReference>
<dbReference type="KEGG" id="plue:EWM63_29915"/>
<dbReference type="Gene3D" id="3.30.700.10">
    <property type="entry name" value="Glycoprotein, Type 4 Pilin"/>
    <property type="match status" value="1"/>
</dbReference>
<evidence type="ECO:0000256" key="1">
    <source>
        <dbReference type="SAM" id="Phobius"/>
    </source>
</evidence>
<protein>
    <submittedName>
        <fullName evidence="2">Prepilin-type N-terminal cleavage/methylation domain-containing protein</fullName>
    </submittedName>
</protein>
<keyword evidence="1" id="KW-1133">Transmembrane helix</keyword>
<keyword evidence="1" id="KW-0472">Membrane</keyword>
<name>A0A4P6L595_9BURK</name>
<reference evidence="2 3" key="1">
    <citation type="submission" date="2019-02" db="EMBL/GenBank/DDBJ databases">
        <title>Draft Genome Sequences of Six Type Strains of the Genus Massilia.</title>
        <authorList>
            <person name="Miess H."/>
            <person name="Frediansyhah A."/>
            <person name="Gross H."/>
        </authorList>
    </citation>
    <scope>NUCLEOTIDE SEQUENCE [LARGE SCALE GENOMIC DNA]</scope>
    <source>
        <strain evidence="2 3">DSM 17473</strain>
    </source>
</reference>
<evidence type="ECO:0000313" key="3">
    <source>
        <dbReference type="Proteomes" id="UP000290637"/>
    </source>
</evidence>
<sequence length="170" mass="16881">MNKQSYARISQQRQGGFTLIELIVVIVILGILAATALPKFVSMGADARVAALGGARGAIAAASSLGRGQFLVKGGTTYAAENTTVGIENGYPAASTAFITAAGLNEDFVVVNPGNSTAGTTGPVTSSTEIAVVPKSVQGTATAATCFIKYTAATTSAPPVITAVPAATGC</sequence>
<keyword evidence="3" id="KW-1185">Reference proteome</keyword>
<dbReference type="RefSeq" id="WP_130189774.1">
    <property type="nucleotide sequence ID" value="NZ_CP035913.1"/>
</dbReference>
<dbReference type="PANTHER" id="PTHR30093:SF7">
    <property type="entry name" value="MSHA MAJOR PILIN SUBUNIT MSHA"/>
    <property type="match status" value="1"/>
</dbReference>
<dbReference type="Proteomes" id="UP000290637">
    <property type="component" value="Chromosome"/>
</dbReference>
<gene>
    <name evidence="2" type="ORF">EWM63_29915</name>
</gene>
<dbReference type="InterPro" id="IPR045584">
    <property type="entry name" value="Pilin-like"/>
</dbReference>
<accession>A0A4P6L595</accession>
<evidence type="ECO:0000313" key="2">
    <source>
        <dbReference type="EMBL" id="QBE66667.1"/>
    </source>
</evidence>
<dbReference type="InterPro" id="IPR012902">
    <property type="entry name" value="N_methyl_site"/>
</dbReference>
<dbReference type="EMBL" id="CP035913">
    <property type="protein sequence ID" value="QBE66667.1"/>
    <property type="molecule type" value="Genomic_DNA"/>
</dbReference>
<dbReference type="PROSITE" id="PS00409">
    <property type="entry name" value="PROKAR_NTER_METHYL"/>
    <property type="match status" value="1"/>
</dbReference>
<dbReference type="Pfam" id="PF07963">
    <property type="entry name" value="N_methyl"/>
    <property type="match status" value="1"/>
</dbReference>
<organism evidence="2 3">
    <name type="scientific">Pseudoduganella lutea</name>
    <dbReference type="NCBI Taxonomy" id="321985"/>
    <lineage>
        <taxon>Bacteria</taxon>
        <taxon>Pseudomonadati</taxon>
        <taxon>Pseudomonadota</taxon>
        <taxon>Betaproteobacteria</taxon>
        <taxon>Burkholderiales</taxon>
        <taxon>Oxalobacteraceae</taxon>
        <taxon>Telluria group</taxon>
        <taxon>Pseudoduganella</taxon>
    </lineage>
</organism>
<proteinExistence type="predicted"/>
<dbReference type="SUPFAM" id="SSF54523">
    <property type="entry name" value="Pili subunits"/>
    <property type="match status" value="1"/>
</dbReference>
<dbReference type="AlphaFoldDB" id="A0A4P6L595"/>
<keyword evidence="1" id="KW-0812">Transmembrane</keyword>